<dbReference type="InterPro" id="IPR010916">
    <property type="entry name" value="TonB_box_CS"/>
</dbReference>
<dbReference type="Gene3D" id="2.40.170.20">
    <property type="entry name" value="TonB-dependent receptor, beta-barrel domain"/>
    <property type="match status" value="1"/>
</dbReference>
<evidence type="ECO:0000256" key="11">
    <source>
        <dbReference type="PROSITE-ProRule" id="PRU01360"/>
    </source>
</evidence>
<dbReference type="GO" id="GO:0006826">
    <property type="term" value="P:iron ion transport"/>
    <property type="evidence" value="ECO:0007669"/>
    <property type="project" value="UniProtKB-KW"/>
</dbReference>
<keyword evidence="18" id="KW-1185">Reference proteome</keyword>
<dbReference type="RefSeq" id="WP_140723221.1">
    <property type="nucleotide sequence ID" value="NZ_BNBA01000006.1"/>
</dbReference>
<feature type="short sequence motif" description="TonB box" evidence="12">
    <location>
        <begin position="39"/>
        <end position="45"/>
    </location>
</feature>
<reference evidence="17" key="1">
    <citation type="journal article" date="2014" name="Int. J. Syst. Evol. Microbiol.">
        <title>Complete genome sequence of Corynebacterium casei LMG S-19264T (=DSM 44701T), isolated from a smear-ripened cheese.</title>
        <authorList>
            <consortium name="US DOE Joint Genome Institute (JGI-PGF)"/>
            <person name="Walter F."/>
            <person name="Albersmeier A."/>
            <person name="Kalinowski J."/>
            <person name="Ruckert C."/>
        </authorList>
    </citation>
    <scope>NUCLEOTIDE SEQUENCE</scope>
    <source>
        <strain evidence="17">JCM 13306</strain>
    </source>
</reference>
<evidence type="ECO:0000313" key="18">
    <source>
        <dbReference type="Proteomes" id="UP000623958"/>
    </source>
</evidence>
<comment type="subcellular location">
    <subcellularLocation>
        <location evidence="1 11">Cell outer membrane</location>
        <topology evidence="1 11">Multi-pass membrane protein</topology>
    </subcellularLocation>
</comment>
<dbReference type="InterPro" id="IPR012910">
    <property type="entry name" value="Plug_dom"/>
</dbReference>
<dbReference type="EMBL" id="BNBA01000006">
    <property type="protein sequence ID" value="GHH50484.1"/>
    <property type="molecule type" value="Genomic_DNA"/>
</dbReference>
<proteinExistence type="inferred from homology"/>
<keyword evidence="6" id="KW-0408">Iron</keyword>
<keyword evidence="5 11" id="KW-0812">Transmembrane</keyword>
<dbReference type="InterPro" id="IPR036942">
    <property type="entry name" value="Beta-barrel_TonB_sf"/>
</dbReference>
<evidence type="ECO:0000256" key="14">
    <source>
        <dbReference type="SAM" id="SignalP"/>
    </source>
</evidence>
<dbReference type="PROSITE" id="PS52016">
    <property type="entry name" value="TONB_DEPENDENT_REC_3"/>
    <property type="match status" value="1"/>
</dbReference>
<comment type="caution">
    <text evidence="17">The sequence shown here is derived from an EMBL/GenBank/DDBJ whole genome shotgun (WGS) entry which is preliminary data.</text>
</comment>
<protein>
    <submittedName>
        <fullName evidence="17">TonB-dependent receptor</fullName>
    </submittedName>
</protein>
<dbReference type="PROSITE" id="PS00430">
    <property type="entry name" value="TONB_DEPENDENT_REC_1"/>
    <property type="match status" value="1"/>
</dbReference>
<evidence type="ECO:0000256" key="10">
    <source>
        <dbReference type="ARBA" id="ARBA00023237"/>
    </source>
</evidence>
<dbReference type="SUPFAM" id="SSF56935">
    <property type="entry name" value="Porins"/>
    <property type="match status" value="1"/>
</dbReference>
<keyword evidence="2 11" id="KW-0813">Transport</keyword>
<accession>A0A919F6K2</accession>
<dbReference type="Pfam" id="PF07715">
    <property type="entry name" value="Plug"/>
    <property type="match status" value="1"/>
</dbReference>
<dbReference type="AlphaFoldDB" id="A0A919F6K2"/>
<keyword evidence="8 12" id="KW-0798">TonB box</keyword>
<keyword evidence="4" id="KW-0410">Iron transport</keyword>
<gene>
    <name evidence="17" type="primary">fyuA</name>
    <name evidence="17" type="ORF">GCM10009090_11490</name>
</gene>
<dbReference type="Proteomes" id="UP000623958">
    <property type="component" value="Unassembled WGS sequence"/>
</dbReference>
<comment type="similarity">
    <text evidence="11 13">Belongs to the TonB-dependent receptor family.</text>
</comment>
<dbReference type="GO" id="GO:0009279">
    <property type="term" value="C:cell outer membrane"/>
    <property type="evidence" value="ECO:0007669"/>
    <property type="project" value="UniProtKB-SubCell"/>
</dbReference>
<evidence type="ECO:0000256" key="9">
    <source>
        <dbReference type="ARBA" id="ARBA00023136"/>
    </source>
</evidence>
<dbReference type="PANTHER" id="PTHR32552:SF81">
    <property type="entry name" value="TONB-DEPENDENT OUTER MEMBRANE RECEPTOR"/>
    <property type="match status" value="1"/>
</dbReference>
<evidence type="ECO:0000259" key="16">
    <source>
        <dbReference type="Pfam" id="PF07715"/>
    </source>
</evidence>
<dbReference type="InterPro" id="IPR039426">
    <property type="entry name" value="TonB-dep_rcpt-like"/>
</dbReference>
<dbReference type="InterPro" id="IPR000531">
    <property type="entry name" value="Beta-barrel_TonB"/>
</dbReference>
<evidence type="ECO:0000256" key="12">
    <source>
        <dbReference type="PROSITE-ProRule" id="PRU10143"/>
    </source>
</evidence>
<feature type="chain" id="PRO_5036906560" evidence="14">
    <location>
        <begin position="27"/>
        <end position="748"/>
    </location>
</feature>
<feature type="domain" description="TonB-dependent receptor-like beta-barrel" evidence="15">
    <location>
        <begin position="272"/>
        <end position="671"/>
    </location>
</feature>
<dbReference type="PANTHER" id="PTHR32552">
    <property type="entry name" value="FERRICHROME IRON RECEPTOR-RELATED"/>
    <property type="match status" value="1"/>
</dbReference>
<keyword evidence="7" id="KW-0406">Ion transport</keyword>
<dbReference type="Pfam" id="PF00593">
    <property type="entry name" value="TonB_dep_Rec_b-barrel"/>
    <property type="match status" value="1"/>
</dbReference>
<feature type="signal peptide" evidence="14">
    <location>
        <begin position="1"/>
        <end position="26"/>
    </location>
</feature>
<organism evidence="17 18">
    <name type="scientific">Xanthomonas boreopolis</name>
    <dbReference type="NCBI Taxonomy" id="86183"/>
    <lineage>
        <taxon>Bacteria</taxon>
        <taxon>Pseudomonadati</taxon>
        <taxon>Pseudomonadota</taxon>
        <taxon>Gammaproteobacteria</taxon>
        <taxon>Lysobacterales</taxon>
        <taxon>Lysobacteraceae</taxon>
        <taxon>Xanthomonas</taxon>
    </lineage>
</organism>
<feature type="domain" description="TonB-dependent receptor plug" evidence="16">
    <location>
        <begin position="52"/>
        <end position="161"/>
    </location>
</feature>
<keyword evidence="10 11" id="KW-0998">Cell outer membrane</keyword>
<keyword evidence="3 11" id="KW-1134">Transmembrane beta strand</keyword>
<reference evidence="17" key="2">
    <citation type="submission" date="2020-09" db="EMBL/GenBank/DDBJ databases">
        <authorList>
            <person name="Sun Q."/>
            <person name="Ohkuma M."/>
        </authorList>
    </citation>
    <scope>NUCLEOTIDE SEQUENCE</scope>
    <source>
        <strain evidence="17">JCM 13306</strain>
    </source>
</reference>
<evidence type="ECO:0000256" key="2">
    <source>
        <dbReference type="ARBA" id="ARBA00022448"/>
    </source>
</evidence>
<evidence type="ECO:0000256" key="5">
    <source>
        <dbReference type="ARBA" id="ARBA00022692"/>
    </source>
</evidence>
<evidence type="ECO:0000256" key="6">
    <source>
        <dbReference type="ARBA" id="ARBA00023004"/>
    </source>
</evidence>
<keyword evidence="17" id="KW-0675">Receptor</keyword>
<evidence type="ECO:0000256" key="1">
    <source>
        <dbReference type="ARBA" id="ARBA00004571"/>
    </source>
</evidence>
<evidence type="ECO:0000259" key="15">
    <source>
        <dbReference type="Pfam" id="PF00593"/>
    </source>
</evidence>
<keyword evidence="9 11" id="KW-0472">Membrane</keyword>
<keyword evidence="14" id="KW-0732">Signal</keyword>
<sequence>MSANRSLRISALALAVLSTAPFAASAQQASGTGVAQLDSIQVTAERRAEDSKDVPVSATVLRPEYLDAISTSASDVRVLAGKVPSLNVESSNGRVFPRFYIRGYGNTDFTTYASQPVSLVYDDVVLENAFLKGFPMFDLAGVEVLRGPQGTQFGRNTPAGVVKFNSVKPAIGSSDGYVNASYGTHATTSLEGAVNIPINDAWAARVSVLQQHRNDWITSQVSGQKLEGYDDTAARVQVLFKPSEDFEALFNAHVRKLNGTARLFRANVFRTGTNQLVDGFDPDKVYIDGFNTQQLTTYGGNLNLTWDLGDIALHAITGYEAIPKYYSRGDVDGGNTTVPPYGPGTIPFASETASGLKDLSQWTQELRVESQYDGPLNWQAGVFYFNDKVEGEEFAYTTPAGRSDDSWDGYNLTRQKNTSWAGFGSINWQASERLNVRAGLRYTYDKKTFDVLAWDYPFSVPTAYPTFPDGRKISDSNVSGDLSATYALNDEVNLYARYARGFRAGSFSAPGQFSATLTAVDPEKVDSYEVGVKADLWDRRARVDFDVYWMSIKDQQLTAVGGSTNSIQLINADKTEAYGAEFNFEALLTENLRVTLGGSYNHTEIKDRDLATASCGSGMCTPTDPVNADGYALLYGNPLPQAAKWIGNATLRYGIPVGDDGEVFFYTDWSYRSEVNFFLYESREFVGQPLLEGGAKIGYTWANGAYEASVFCRNCTDQIRATGAIDFNNLTGFINDPRIVGVQFRAAF</sequence>
<evidence type="ECO:0000256" key="13">
    <source>
        <dbReference type="RuleBase" id="RU003357"/>
    </source>
</evidence>
<evidence type="ECO:0000256" key="3">
    <source>
        <dbReference type="ARBA" id="ARBA00022452"/>
    </source>
</evidence>
<name>A0A919F6K2_9XANT</name>
<evidence type="ECO:0000256" key="4">
    <source>
        <dbReference type="ARBA" id="ARBA00022496"/>
    </source>
</evidence>
<evidence type="ECO:0000256" key="8">
    <source>
        <dbReference type="ARBA" id="ARBA00023077"/>
    </source>
</evidence>
<evidence type="ECO:0000313" key="17">
    <source>
        <dbReference type="EMBL" id="GHH50484.1"/>
    </source>
</evidence>
<evidence type="ECO:0000256" key="7">
    <source>
        <dbReference type="ARBA" id="ARBA00023065"/>
    </source>
</evidence>